<dbReference type="InterPro" id="IPR008979">
    <property type="entry name" value="Galactose-bd-like_sf"/>
</dbReference>
<dbReference type="EMBL" id="KD039307">
    <property type="protein sequence ID" value="EMS65807.1"/>
    <property type="molecule type" value="Genomic_DNA"/>
</dbReference>
<dbReference type="eggNOG" id="KOG1075">
    <property type="taxonomic scope" value="Eukaryota"/>
</dbReference>
<dbReference type="Pfam" id="PF00331">
    <property type="entry name" value="Glyco_hydro_10"/>
    <property type="match status" value="1"/>
</dbReference>
<dbReference type="PANTHER" id="PTHR31490:SF48">
    <property type="entry name" value="OS10G0351600 PROTEIN"/>
    <property type="match status" value="1"/>
</dbReference>
<reference evidence="6" key="1">
    <citation type="journal article" date="2013" name="Nature">
        <title>Draft genome of the wheat A-genome progenitor Triticum urartu.</title>
        <authorList>
            <person name="Ling H.Q."/>
            <person name="Zhao S."/>
            <person name="Liu D."/>
            <person name="Wang J."/>
            <person name="Sun H."/>
            <person name="Zhang C."/>
            <person name="Fan H."/>
            <person name="Li D."/>
            <person name="Dong L."/>
            <person name="Tao Y."/>
            <person name="Gao C."/>
            <person name="Wu H."/>
            <person name="Li Y."/>
            <person name="Cui Y."/>
            <person name="Guo X."/>
            <person name="Zheng S."/>
            <person name="Wang B."/>
            <person name="Yu K."/>
            <person name="Liang Q."/>
            <person name="Yang W."/>
            <person name="Lou X."/>
            <person name="Chen J."/>
            <person name="Feng M."/>
            <person name="Jian J."/>
            <person name="Zhang X."/>
            <person name="Luo G."/>
            <person name="Jiang Y."/>
            <person name="Liu J."/>
            <person name="Wang Z."/>
            <person name="Sha Y."/>
            <person name="Zhang B."/>
            <person name="Wu H."/>
            <person name="Tang D."/>
            <person name="Shen Q."/>
            <person name="Xue P."/>
            <person name="Zou S."/>
            <person name="Wang X."/>
            <person name="Liu X."/>
            <person name="Wang F."/>
            <person name="Yang Y."/>
            <person name="An X."/>
            <person name="Dong Z."/>
            <person name="Zhang K."/>
            <person name="Zhang X."/>
            <person name="Luo M.C."/>
            <person name="Dvorak J."/>
            <person name="Tong Y."/>
            <person name="Wang J."/>
            <person name="Yang H."/>
            <person name="Li Z."/>
            <person name="Wang D."/>
            <person name="Zhang A."/>
            <person name="Wang J."/>
        </authorList>
    </citation>
    <scope>NUCLEOTIDE SEQUENCE</scope>
</reference>
<dbReference type="SUPFAM" id="SSF51445">
    <property type="entry name" value="(Trans)glycosidases"/>
    <property type="match status" value="1"/>
</dbReference>
<evidence type="ECO:0000313" key="6">
    <source>
        <dbReference type="EMBL" id="EMS65807.1"/>
    </source>
</evidence>
<dbReference type="SMART" id="SM00633">
    <property type="entry name" value="Glyco_10"/>
    <property type="match status" value="1"/>
</dbReference>
<dbReference type="Gene3D" id="3.20.20.80">
    <property type="entry name" value="Glycosidases"/>
    <property type="match status" value="1"/>
</dbReference>
<dbReference type="SUPFAM" id="SSF49785">
    <property type="entry name" value="Galactose-binding domain-like"/>
    <property type="match status" value="1"/>
</dbReference>
<protein>
    <submittedName>
        <fullName evidence="6">Endo-1,4-beta-xylanase Z</fullName>
    </submittedName>
</protein>
<dbReference type="Pfam" id="PF02018">
    <property type="entry name" value="CBM_4_9"/>
    <property type="match status" value="1"/>
</dbReference>
<dbReference type="PROSITE" id="PS51760">
    <property type="entry name" value="GH10_2"/>
    <property type="match status" value="1"/>
</dbReference>
<dbReference type="InterPro" id="IPR003305">
    <property type="entry name" value="CenC_carb-bd"/>
</dbReference>
<evidence type="ECO:0000256" key="4">
    <source>
        <dbReference type="ARBA" id="ARBA00023277"/>
    </source>
</evidence>
<accession>M8A0I8</accession>
<keyword evidence="5" id="KW-0624">Polysaccharide degradation</keyword>
<dbReference type="PANTHER" id="PTHR31490">
    <property type="entry name" value="GLYCOSYL HYDROLASE"/>
    <property type="match status" value="1"/>
</dbReference>
<dbReference type="GO" id="GO:0045493">
    <property type="term" value="P:xylan catabolic process"/>
    <property type="evidence" value="ECO:0007669"/>
    <property type="project" value="UniProtKB-KW"/>
</dbReference>
<dbReference type="GO" id="GO:0031176">
    <property type="term" value="F:endo-1,4-beta-xylanase activity"/>
    <property type="evidence" value="ECO:0007669"/>
    <property type="project" value="UniProtKB-ARBA"/>
</dbReference>
<keyword evidence="6" id="KW-0326">Glycosidase</keyword>
<keyword evidence="4" id="KW-0119">Carbohydrate metabolism</keyword>
<evidence type="ECO:0000256" key="2">
    <source>
        <dbReference type="ARBA" id="ARBA00022737"/>
    </source>
</evidence>
<keyword evidence="6" id="KW-0858">Xylan degradation</keyword>
<evidence type="ECO:0000256" key="3">
    <source>
        <dbReference type="ARBA" id="ARBA00022801"/>
    </source>
</evidence>
<dbReference type="Gene3D" id="2.60.120.260">
    <property type="entry name" value="Galactose-binding domain-like"/>
    <property type="match status" value="1"/>
</dbReference>
<dbReference type="OMA" id="LEWAMDL"/>
<evidence type="ECO:0000256" key="1">
    <source>
        <dbReference type="ARBA" id="ARBA00007495"/>
    </source>
</evidence>
<dbReference type="STRING" id="4572.M8A0I8"/>
<dbReference type="AlphaFoldDB" id="M8A0I8"/>
<organism evidence="6">
    <name type="scientific">Triticum urartu</name>
    <name type="common">Red wild einkorn</name>
    <name type="synonym">Crithodium urartu</name>
    <dbReference type="NCBI Taxonomy" id="4572"/>
    <lineage>
        <taxon>Eukaryota</taxon>
        <taxon>Viridiplantae</taxon>
        <taxon>Streptophyta</taxon>
        <taxon>Embryophyta</taxon>
        <taxon>Tracheophyta</taxon>
        <taxon>Spermatophyta</taxon>
        <taxon>Magnoliopsida</taxon>
        <taxon>Liliopsida</taxon>
        <taxon>Poales</taxon>
        <taxon>Poaceae</taxon>
        <taxon>BOP clade</taxon>
        <taxon>Pooideae</taxon>
        <taxon>Triticodae</taxon>
        <taxon>Triticeae</taxon>
        <taxon>Triticinae</taxon>
        <taxon>Triticum</taxon>
    </lineage>
</organism>
<keyword evidence="2" id="KW-0677">Repeat</keyword>
<evidence type="ECO:0000256" key="5">
    <source>
        <dbReference type="ARBA" id="ARBA00023326"/>
    </source>
</evidence>
<dbReference type="InterPro" id="IPR001000">
    <property type="entry name" value="GH10_dom"/>
</dbReference>
<proteinExistence type="inferred from homology"/>
<dbReference type="InterPro" id="IPR017853">
    <property type="entry name" value="GH"/>
</dbReference>
<gene>
    <name evidence="6" type="ORF">TRIUR3_28011</name>
</gene>
<keyword evidence="3 6" id="KW-0378">Hydrolase</keyword>
<dbReference type="InterPro" id="IPR044846">
    <property type="entry name" value="GH10"/>
</dbReference>
<comment type="similarity">
    <text evidence="1">Belongs to the glycosyl hydrolase 10 (cellulase F) family.</text>
</comment>
<name>M8A0I8_TRIUA</name>
<sequence>MGRLIFIFLLSISLFEEHALQNIPASKCVIFTYKQIKWMKMIDAVTCLSSPMKSLYKGGILQNSEFDSGLMGWLVPPGVKAAVNSSQSGNKFADAKNKDQPSRGVYQKIHLKTNHHYSLSAWLQVSSGTAVVKAIFKAPNGAYIGGGAVVAKAGCWSMLKGGMTAYSSGPAEFFFEADGATVDILVDSVSLQPFTFAEWKNHTSLSAAKARKSAVKLSLKLLRPGFPLGNAMTAEILNIPAYEKWFTSRFTVASFENAMKWYSTEWKRNHEDYSVPDAMLALAQRHGIRVRGHNVFWDTNNTQMAWVNPLGADELKAAMQKRLSSVVTRYAGKVIAWDVVNENLHGQFYEGRLGTNVSAEVYGEVAKIDTNATLFMNEYGTLESALDLTAMASRYAAKMEQIRSYPGNAGIRLAVGLESHFETPNLPYMRATLDMLAQLKVPIWLTEIDVSPKTGPYQAEYLEDVLREGYGHPNVEGMVLWAAWHKHGCWVMCLTDNNFTNLPTGNVVDKLIAEWKRHPVAARTDANGVAELNLVHGEYKFTVTHPSLESPMAHTLTVDASSSALEHAIDIKGFSALLRQAQEDNKIKGVHFGSTGPHVTHLLFADDSIVFLEGSQDSLLALKEILRKYEAASGQKVNLQKSSIFFGKGCLQGRKEVFRQAIGIETEALGERYLVTPWI</sequence>